<dbReference type="Pfam" id="PF10659">
    <property type="entry name" value="Trypan_glycop_C"/>
    <property type="match status" value="1"/>
</dbReference>
<keyword evidence="6" id="KW-0472">Membrane</keyword>
<evidence type="ECO:0000256" key="10">
    <source>
        <dbReference type="SAM" id="SignalP"/>
    </source>
</evidence>
<evidence type="ECO:0000256" key="4">
    <source>
        <dbReference type="ARBA" id="ARBA00022622"/>
    </source>
</evidence>
<name>A0A1J0R9Q1_9TRYP</name>
<dbReference type="EMBL" id="KX700659">
    <property type="protein sequence ID" value="APD74615.1"/>
    <property type="molecule type" value="Genomic_DNA"/>
</dbReference>
<dbReference type="Pfam" id="PF13206">
    <property type="entry name" value="VSG_B"/>
    <property type="match status" value="1"/>
</dbReference>
<feature type="signal peptide" evidence="10">
    <location>
        <begin position="1"/>
        <end position="15"/>
    </location>
</feature>
<evidence type="ECO:0000256" key="9">
    <source>
        <dbReference type="SAM" id="MobiDB-lite"/>
    </source>
</evidence>
<evidence type="ECO:0000256" key="8">
    <source>
        <dbReference type="ARBA" id="ARBA00023288"/>
    </source>
</evidence>
<organism evidence="13">
    <name type="scientific">Trypanosoma brucei</name>
    <dbReference type="NCBI Taxonomy" id="5691"/>
    <lineage>
        <taxon>Eukaryota</taxon>
        <taxon>Discoba</taxon>
        <taxon>Euglenozoa</taxon>
        <taxon>Kinetoplastea</taxon>
        <taxon>Metakinetoplastina</taxon>
        <taxon>Trypanosomatida</taxon>
        <taxon>Trypanosomatidae</taxon>
        <taxon>Trypanosoma</taxon>
    </lineage>
</organism>
<evidence type="ECO:0000259" key="12">
    <source>
        <dbReference type="Pfam" id="PF13206"/>
    </source>
</evidence>
<dbReference type="VEuPathDB" id="TriTrypDB:Tb427_000338500"/>
<dbReference type="InterPro" id="IPR025932">
    <property type="entry name" value="Trypano_VSG_B_N_dom"/>
</dbReference>
<feature type="region of interest" description="Disordered" evidence="9">
    <location>
        <begin position="431"/>
        <end position="488"/>
    </location>
</feature>
<proteinExistence type="predicted"/>
<dbReference type="GO" id="GO:0005886">
    <property type="term" value="C:plasma membrane"/>
    <property type="evidence" value="ECO:0007669"/>
    <property type="project" value="UniProtKB-SubCell"/>
</dbReference>
<dbReference type="VEuPathDB" id="TriTrypDB:Tb1125.5.5240"/>
<feature type="chain" id="PRO_5012000673" evidence="10">
    <location>
        <begin position="16"/>
        <end position="521"/>
    </location>
</feature>
<comment type="function">
    <text evidence="1">VSG forms a coat on the surface of the parasite. The trypanosome evades the immune response of the host by expressing a series of antigenically distinct VSGs from an estimated 1000 VSG genes.</text>
</comment>
<evidence type="ECO:0000256" key="5">
    <source>
        <dbReference type="ARBA" id="ARBA00022729"/>
    </source>
</evidence>
<protein>
    <submittedName>
        <fullName evidence="13">Variant surface glycoprotein 1125.4083</fullName>
    </submittedName>
</protein>
<keyword evidence="7" id="KW-0325">Glycoprotein</keyword>
<keyword evidence="4" id="KW-0336">GPI-anchor</keyword>
<evidence type="ECO:0000256" key="2">
    <source>
        <dbReference type="ARBA" id="ARBA00004609"/>
    </source>
</evidence>
<feature type="domain" description="Trypanosome variant surface glycoprotein B-type N-terminal" evidence="12">
    <location>
        <begin position="16"/>
        <end position="366"/>
    </location>
</feature>
<evidence type="ECO:0000256" key="3">
    <source>
        <dbReference type="ARBA" id="ARBA00022475"/>
    </source>
</evidence>
<dbReference type="AlphaFoldDB" id="A0A1J0R9Q1"/>
<feature type="region of interest" description="Disordered" evidence="9">
    <location>
        <begin position="378"/>
        <end position="411"/>
    </location>
</feature>
<feature type="compositionally biased region" description="Low complexity" evidence="9">
    <location>
        <begin position="438"/>
        <end position="447"/>
    </location>
</feature>
<keyword evidence="8" id="KW-0449">Lipoprotein</keyword>
<evidence type="ECO:0000259" key="11">
    <source>
        <dbReference type="Pfam" id="PF10659"/>
    </source>
</evidence>
<evidence type="ECO:0000256" key="6">
    <source>
        <dbReference type="ARBA" id="ARBA00023136"/>
    </source>
</evidence>
<sequence>MRVLFLAAALTSLGAVDIKAAVNPGQNSQEHAALCALVKLARAGITVPEPSTTALSEYNKIVKLNMSVAPNSWRSMFFKDATTTKPNENPAAAGISHNLWEKQWPGWLEAERQLSQNKDDPDVEAAALSDLTEPKRRAAAAIIAPIAAEAAIYVKNIRPDVTDASSLAGDKPSERLAQAVFGESKLTADQPDVAKVLTATPGNNRINVCSTDHANKLKALLGAAICLCHKDNTGAIEGACGATIACETAWTDGSVLPTQSDVTKLMKSCGSIANHTISGGDLETKLTTLTELIKVKNTDGYLGSFIDGCSGNSANGMCVKFTNYATNPADALAKVPWLENIRLLAADIKTRLEHNGDDQAAAKQLQALQSRLGTASRQMEAYATAEQSDTAPPHIGTNPVAENKQQKCDKHHNDAHNCTTAGCDYDANAADSKKCKPKPGTETTAAETGEKPKEGEAATGCARHQNQPDCEKDKTGEKQNCAWRKGKEVEDKTDTKKYRSCWSLLKENCSYGCCFVIFLEF</sequence>
<keyword evidence="3" id="KW-1003">Cell membrane</keyword>
<dbReference type="GO" id="GO:0098552">
    <property type="term" value="C:side of membrane"/>
    <property type="evidence" value="ECO:0007669"/>
    <property type="project" value="UniProtKB-KW"/>
</dbReference>
<comment type="subcellular location">
    <subcellularLocation>
        <location evidence="2">Cell membrane</location>
        <topology evidence="2">Lipid-anchor</topology>
        <topology evidence="2">GPI-anchor</topology>
    </subcellularLocation>
</comment>
<dbReference type="InterPro" id="IPR019609">
    <property type="entry name" value="Variant_surf_glycoprt_trypan_C"/>
</dbReference>
<evidence type="ECO:0000313" key="13">
    <source>
        <dbReference type="EMBL" id="APD74615.1"/>
    </source>
</evidence>
<feature type="domain" description="Trypanosome variant surface glycoprotein C-terminal" evidence="11">
    <location>
        <begin position="408"/>
        <end position="503"/>
    </location>
</feature>
<accession>A0A1J0R9Q1</accession>
<dbReference type="VEuPathDB" id="TriTrypDB:Tb09.v4.0185"/>
<evidence type="ECO:0000256" key="7">
    <source>
        <dbReference type="ARBA" id="ARBA00023180"/>
    </source>
</evidence>
<keyword evidence="5 10" id="KW-0732">Signal</keyword>
<reference evidence="13" key="1">
    <citation type="submission" date="2016-08" db="EMBL/GenBank/DDBJ databases">
        <title>VSG repertoire of Trypanosoma brucei EATRO 1125.</title>
        <authorList>
            <person name="Cross G.A."/>
        </authorList>
    </citation>
    <scope>NUCLEOTIDE SEQUENCE</scope>
    <source>
        <strain evidence="13">EATRO 1125</strain>
    </source>
</reference>
<evidence type="ECO:0000256" key="1">
    <source>
        <dbReference type="ARBA" id="ARBA00002523"/>
    </source>
</evidence>